<accession>A0A6A2ZD86</accession>
<keyword evidence="2" id="KW-1185">Reference proteome</keyword>
<sequence>MLHEFESHSRLQYINRKLMHIYIDGSPSCGARNSHGSWKFGFNKFIGVYSVVNAKLCGAYIGRLLAWEAGFRHVVLEIESSEAVRILRTITTNLILCTRICLNFDSLTSWLRFNMSSMMVTRGQRKIIPLGQWFPKVAVDVYVAPNVVLAGQVTVNDGASVWNGCVLRGDLNKITVGFCSNVQERSVIHAAWSSPTAER</sequence>
<evidence type="ECO:0000313" key="2">
    <source>
        <dbReference type="Proteomes" id="UP000436088"/>
    </source>
</evidence>
<dbReference type="SUPFAM" id="SSF51161">
    <property type="entry name" value="Trimeric LpxA-like enzymes"/>
    <property type="match status" value="1"/>
</dbReference>
<dbReference type="InterPro" id="IPR044730">
    <property type="entry name" value="RNase_H-like_dom_plant"/>
</dbReference>
<dbReference type="AlphaFoldDB" id="A0A6A2ZD86"/>
<protein>
    <recommendedName>
        <fullName evidence="3">RNase H type-1 domain-containing protein</fullName>
    </recommendedName>
</protein>
<dbReference type="InterPro" id="IPR050484">
    <property type="entry name" value="Transf_Hexapept/Carb_Anhydrase"/>
</dbReference>
<proteinExistence type="predicted"/>
<gene>
    <name evidence="1" type="ORF">F3Y22_tig00110946pilonHSYRG00005</name>
</gene>
<dbReference type="CDD" id="cd06222">
    <property type="entry name" value="RNase_H_like"/>
    <property type="match status" value="1"/>
</dbReference>
<comment type="caution">
    <text evidence="1">The sequence shown here is derived from an EMBL/GenBank/DDBJ whole genome shotgun (WGS) entry which is preliminary data.</text>
</comment>
<dbReference type="EMBL" id="VEPZ02001176">
    <property type="protein sequence ID" value="KAE8688925.1"/>
    <property type="molecule type" value="Genomic_DNA"/>
</dbReference>
<evidence type="ECO:0008006" key="3">
    <source>
        <dbReference type="Google" id="ProtNLM"/>
    </source>
</evidence>
<dbReference type="InterPro" id="IPR011004">
    <property type="entry name" value="Trimer_LpxA-like_sf"/>
</dbReference>
<dbReference type="PANTHER" id="PTHR13061:SF29">
    <property type="entry name" value="GAMMA CARBONIC ANHYDRASE-LIKE 1, MITOCHONDRIAL-RELATED"/>
    <property type="match status" value="1"/>
</dbReference>
<dbReference type="Proteomes" id="UP000436088">
    <property type="component" value="Unassembled WGS sequence"/>
</dbReference>
<dbReference type="Gene3D" id="2.160.10.10">
    <property type="entry name" value="Hexapeptide repeat proteins"/>
    <property type="match status" value="1"/>
</dbReference>
<organism evidence="1 2">
    <name type="scientific">Hibiscus syriacus</name>
    <name type="common">Rose of Sharon</name>
    <dbReference type="NCBI Taxonomy" id="106335"/>
    <lineage>
        <taxon>Eukaryota</taxon>
        <taxon>Viridiplantae</taxon>
        <taxon>Streptophyta</taxon>
        <taxon>Embryophyta</taxon>
        <taxon>Tracheophyta</taxon>
        <taxon>Spermatophyta</taxon>
        <taxon>Magnoliopsida</taxon>
        <taxon>eudicotyledons</taxon>
        <taxon>Gunneridae</taxon>
        <taxon>Pentapetalae</taxon>
        <taxon>rosids</taxon>
        <taxon>malvids</taxon>
        <taxon>Malvales</taxon>
        <taxon>Malvaceae</taxon>
        <taxon>Malvoideae</taxon>
        <taxon>Hibiscus</taxon>
    </lineage>
</organism>
<evidence type="ECO:0000313" key="1">
    <source>
        <dbReference type="EMBL" id="KAE8688925.1"/>
    </source>
</evidence>
<reference evidence="1" key="1">
    <citation type="submission" date="2019-09" db="EMBL/GenBank/DDBJ databases">
        <title>Draft genome information of white flower Hibiscus syriacus.</title>
        <authorList>
            <person name="Kim Y.-M."/>
        </authorList>
    </citation>
    <scope>NUCLEOTIDE SEQUENCE [LARGE SCALE GENOMIC DNA]</scope>
    <source>
        <strain evidence="1">YM2019G1</strain>
    </source>
</reference>
<name>A0A6A2ZD86_HIBSY</name>
<dbReference type="PANTHER" id="PTHR13061">
    <property type="entry name" value="DYNACTIN SUBUNIT P25"/>
    <property type="match status" value="1"/>
</dbReference>